<evidence type="ECO:0000313" key="2">
    <source>
        <dbReference type="Proteomes" id="UP000770661"/>
    </source>
</evidence>
<name>A0A8J5CZN9_CHIOP</name>
<proteinExistence type="predicted"/>
<accession>A0A8J5CZN9</accession>
<protein>
    <submittedName>
        <fullName evidence="1">Uncharacterized protein</fullName>
    </submittedName>
</protein>
<sequence>MVLVAYAGLPPTVLWDLWRPGRTDPVMRHFYRRVSVAWPHRPVAPQGPEEGGASPALLPVILVGLGPGQRHVRIKQEAMPAGPASRWSHLRLLEELIILMTSADLLKNFNLEC</sequence>
<reference evidence="1" key="1">
    <citation type="submission" date="2020-07" db="EMBL/GenBank/DDBJ databases">
        <title>The High-quality genome of the commercially important snow crab, Chionoecetes opilio.</title>
        <authorList>
            <person name="Jeong J.-H."/>
            <person name="Ryu S."/>
        </authorList>
    </citation>
    <scope>NUCLEOTIDE SEQUENCE</scope>
    <source>
        <strain evidence="1">MADBK_172401_WGS</strain>
        <tissue evidence="1">Digestive gland</tissue>
    </source>
</reference>
<comment type="caution">
    <text evidence="1">The sequence shown here is derived from an EMBL/GenBank/DDBJ whole genome shotgun (WGS) entry which is preliminary data.</text>
</comment>
<gene>
    <name evidence="1" type="ORF">GWK47_035020</name>
</gene>
<dbReference type="EMBL" id="JACEEZ010003587">
    <property type="protein sequence ID" value="KAG0727264.1"/>
    <property type="molecule type" value="Genomic_DNA"/>
</dbReference>
<organism evidence="1 2">
    <name type="scientific">Chionoecetes opilio</name>
    <name type="common">Atlantic snow crab</name>
    <name type="synonym">Cancer opilio</name>
    <dbReference type="NCBI Taxonomy" id="41210"/>
    <lineage>
        <taxon>Eukaryota</taxon>
        <taxon>Metazoa</taxon>
        <taxon>Ecdysozoa</taxon>
        <taxon>Arthropoda</taxon>
        <taxon>Crustacea</taxon>
        <taxon>Multicrustacea</taxon>
        <taxon>Malacostraca</taxon>
        <taxon>Eumalacostraca</taxon>
        <taxon>Eucarida</taxon>
        <taxon>Decapoda</taxon>
        <taxon>Pleocyemata</taxon>
        <taxon>Brachyura</taxon>
        <taxon>Eubrachyura</taxon>
        <taxon>Majoidea</taxon>
        <taxon>Majidae</taxon>
        <taxon>Chionoecetes</taxon>
    </lineage>
</organism>
<keyword evidence="2" id="KW-1185">Reference proteome</keyword>
<dbReference type="AlphaFoldDB" id="A0A8J5CZN9"/>
<evidence type="ECO:0000313" key="1">
    <source>
        <dbReference type="EMBL" id="KAG0727264.1"/>
    </source>
</evidence>
<dbReference type="Proteomes" id="UP000770661">
    <property type="component" value="Unassembled WGS sequence"/>
</dbReference>